<evidence type="ECO:0000313" key="1">
    <source>
        <dbReference type="EMBL" id="MBC5991262.1"/>
    </source>
</evidence>
<dbReference type="CDD" id="cd16018">
    <property type="entry name" value="Enpp"/>
    <property type="match status" value="1"/>
</dbReference>
<dbReference type="PANTHER" id="PTHR10151">
    <property type="entry name" value="ECTONUCLEOTIDE PYROPHOSPHATASE/PHOSPHODIESTERASE"/>
    <property type="match status" value="1"/>
</dbReference>
<proteinExistence type="predicted"/>
<dbReference type="EMBL" id="JACRVF010000001">
    <property type="protein sequence ID" value="MBC5991262.1"/>
    <property type="molecule type" value="Genomic_DNA"/>
</dbReference>
<sequence>MQKTVVLNVVGLTKSLIGKNTPFLSKWSEQAQQASIKPVVPAVTCTAQSTYLTGKWPEEHGIVANGWYFRDEDEVKLWRQSNKLVQAPKVWDVARKANPEFTVANMGWWYNMNTSANYTLTPRPQYLADGRKLPDCYTQPADLRDKLQAKLGTFPLFNYWGPKTSIKSSKWIADASKITDELYNPTLTLIYLPHLDYNLQRLGPSDPRIAKDLQEIDAVVGDLITFYEAKGAQVMLLSEYGISDVNQPVHLNRVLRHHGYIQVRTERGTELLDTAMSKAFAVADHQVAHVYIRDKSKIADVKALLQQQDGVAEVLVGDERNKYNLAHERCGELVVLAKPNAWFTYYFWLDDSKAPDYARMVDIHKKPGYDPVEMFIDPKIKFPVPLVVGKLLKKKLGFRTLMNIIPLDATLIKGSHGHLPADKNEWPLLLTKYKKDLPSELQATDVFQLILEHLQVSVPQAKALEQV</sequence>
<dbReference type="RefSeq" id="WP_187065275.1">
    <property type="nucleotide sequence ID" value="NZ_JACRVF010000001.1"/>
</dbReference>
<dbReference type="GO" id="GO:0016787">
    <property type="term" value="F:hydrolase activity"/>
    <property type="evidence" value="ECO:0007669"/>
    <property type="project" value="UniProtKB-ARBA"/>
</dbReference>
<comment type="caution">
    <text evidence="1">The sequence shown here is derived from an EMBL/GenBank/DDBJ whole genome shotgun (WGS) entry which is preliminary data.</text>
</comment>
<dbReference type="Gene3D" id="3.30.1360.110">
    <property type="entry name" value="Domain 2, Phosphonoacetate Hydrolase"/>
    <property type="match status" value="1"/>
</dbReference>
<dbReference type="InterPro" id="IPR017850">
    <property type="entry name" value="Alkaline_phosphatase_core_sf"/>
</dbReference>
<keyword evidence="2" id="KW-1185">Reference proteome</keyword>
<dbReference type="AlphaFoldDB" id="A0A923N5G9"/>
<organism evidence="1 2">
    <name type="scientific">Pontibacter cellulosilyticus</name>
    <dbReference type="NCBI Taxonomy" id="1720253"/>
    <lineage>
        <taxon>Bacteria</taxon>
        <taxon>Pseudomonadati</taxon>
        <taxon>Bacteroidota</taxon>
        <taxon>Cytophagia</taxon>
        <taxon>Cytophagales</taxon>
        <taxon>Hymenobacteraceae</taxon>
        <taxon>Pontibacter</taxon>
    </lineage>
</organism>
<protein>
    <submittedName>
        <fullName evidence="1">Alkaline phosphatase family protein</fullName>
    </submittedName>
</protein>
<dbReference type="InterPro" id="IPR002591">
    <property type="entry name" value="Phosphodiest/P_Trfase"/>
</dbReference>
<reference evidence="1" key="1">
    <citation type="submission" date="2020-08" db="EMBL/GenBank/DDBJ databases">
        <title>Pontibacter sp. SD6 16S ribosomal RNA gene Genome sequencing and assembly.</title>
        <authorList>
            <person name="Kang M."/>
        </authorList>
    </citation>
    <scope>NUCLEOTIDE SEQUENCE</scope>
    <source>
        <strain evidence="1">SD6</strain>
    </source>
</reference>
<evidence type="ECO:0000313" key="2">
    <source>
        <dbReference type="Proteomes" id="UP000603640"/>
    </source>
</evidence>
<dbReference type="Pfam" id="PF01663">
    <property type="entry name" value="Phosphodiest"/>
    <property type="match status" value="1"/>
</dbReference>
<dbReference type="PANTHER" id="PTHR10151:SF120">
    <property type="entry name" value="BIS(5'-ADENOSYL)-TRIPHOSPHATASE"/>
    <property type="match status" value="1"/>
</dbReference>
<accession>A0A923N5G9</accession>
<dbReference type="Proteomes" id="UP000603640">
    <property type="component" value="Unassembled WGS sequence"/>
</dbReference>
<dbReference type="InterPro" id="IPR023116">
    <property type="entry name" value="Phosphonoacetate_hydro_insert"/>
</dbReference>
<dbReference type="Gene3D" id="3.40.720.10">
    <property type="entry name" value="Alkaline Phosphatase, subunit A"/>
    <property type="match status" value="1"/>
</dbReference>
<gene>
    <name evidence="1" type="ORF">H8S84_00275</name>
</gene>
<dbReference type="SUPFAM" id="SSF53649">
    <property type="entry name" value="Alkaline phosphatase-like"/>
    <property type="match status" value="1"/>
</dbReference>
<name>A0A923N5G9_9BACT</name>